<dbReference type="EMBL" id="FNPB01000001">
    <property type="protein sequence ID" value="SDX65820.1"/>
    <property type="molecule type" value="Genomic_DNA"/>
</dbReference>
<organism evidence="2 3">
    <name type="scientific">Halobellus clavatus</name>
    <dbReference type="NCBI Taxonomy" id="660517"/>
    <lineage>
        <taxon>Archaea</taxon>
        <taxon>Methanobacteriati</taxon>
        <taxon>Methanobacteriota</taxon>
        <taxon>Stenosarchaea group</taxon>
        <taxon>Halobacteria</taxon>
        <taxon>Halobacteriales</taxon>
        <taxon>Haloferacaceae</taxon>
        <taxon>Halobellus</taxon>
    </lineage>
</organism>
<evidence type="ECO:0000313" key="2">
    <source>
        <dbReference type="EMBL" id="SDX65820.1"/>
    </source>
</evidence>
<reference evidence="3" key="1">
    <citation type="submission" date="2016-10" db="EMBL/GenBank/DDBJ databases">
        <authorList>
            <person name="Varghese N."/>
            <person name="Submissions S."/>
        </authorList>
    </citation>
    <scope>NUCLEOTIDE SEQUENCE [LARGE SCALE GENOMIC DNA]</scope>
    <source>
        <strain evidence="3">CGMCC 1.10118</strain>
    </source>
</reference>
<name>A0A1H3DHK5_9EURY</name>
<gene>
    <name evidence="2" type="ORF">SAMN04487946_101578</name>
</gene>
<keyword evidence="1" id="KW-1133">Transmembrane helix</keyword>
<dbReference type="AlphaFoldDB" id="A0A1H3DHK5"/>
<sequence length="49" mass="5704">MLTDQKLWLFTAAVGGVRIAQGYWKISAPLTLFCILMYFKRRENPTKII</sequence>
<dbReference type="STRING" id="660517.SAMN04487946_101578"/>
<accession>A0A1H3DHK5</accession>
<keyword evidence="1" id="KW-0472">Membrane</keyword>
<feature type="transmembrane region" description="Helical" evidence="1">
    <location>
        <begin position="20"/>
        <end position="39"/>
    </location>
</feature>
<protein>
    <submittedName>
        <fullName evidence="2">Uncharacterized protein</fullName>
    </submittedName>
</protein>
<evidence type="ECO:0000256" key="1">
    <source>
        <dbReference type="SAM" id="Phobius"/>
    </source>
</evidence>
<evidence type="ECO:0000313" key="3">
    <source>
        <dbReference type="Proteomes" id="UP000199170"/>
    </source>
</evidence>
<proteinExistence type="predicted"/>
<dbReference type="Proteomes" id="UP000199170">
    <property type="component" value="Unassembled WGS sequence"/>
</dbReference>
<keyword evidence="3" id="KW-1185">Reference proteome</keyword>
<keyword evidence="1" id="KW-0812">Transmembrane</keyword>